<accession>A0A1A6GUH8</accession>
<name>A0A1A6GUH8_NEOLE</name>
<keyword evidence="5" id="KW-1185">Reference proteome</keyword>
<dbReference type="GO" id="GO:0005525">
    <property type="term" value="F:GTP binding"/>
    <property type="evidence" value="ECO:0007669"/>
    <property type="project" value="UniProtKB-KW"/>
</dbReference>
<feature type="region of interest" description="Disordered" evidence="3">
    <location>
        <begin position="1"/>
        <end position="20"/>
    </location>
</feature>
<organism evidence="4 5">
    <name type="scientific">Neotoma lepida</name>
    <name type="common">Desert woodrat</name>
    <dbReference type="NCBI Taxonomy" id="56216"/>
    <lineage>
        <taxon>Eukaryota</taxon>
        <taxon>Metazoa</taxon>
        <taxon>Chordata</taxon>
        <taxon>Craniata</taxon>
        <taxon>Vertebrata</taxon>
        <taxon>Euteleostomi</taxon>
        <taxon>Mammalia</taxon>
        <taxon>Eutheria</taxon>
        <taxon>Euarchontoglires</taxon>
        <taxon>Glires</taxon>
        <taxon>Rodentia</taxon>
        <taxon>Myomorpha</taxon>
        <taxon>Muroidea</taxon>
        <taxon>Cricetidae</taxon>
        <taxon>Neotominae</taxon>
        <taxon>Neotoma</taxon>
    </lineage>
</organism>
<comment type="caution">
    <text evidence="4">The sequence shown here is derived from an EMBL/GenBank/DDBJ whole genome shotgun (WGS) entry which is preliminary data.</text>
</comment>
<reference evidence="4 5" key="1">
    <citation type="submission" date="2016-06" db="EMBL/GenBank/DDBJ databases">
        <title>The Draft Genome Sequence and Annotation of the Desert Woodrat Neotoma lepida.</title>
        <authorList>
            <person name="Campbell M."/>
            <person name="Oakeson K.F."/>
            <person name="Yandell M."/>
            <person name="Halpert J.R."/>
            <person name="Dearing D."/>
        </authorList>
    </citation>
    <scope>NUCLEOTIDE SEQUENCE [LARGE SCALE GENOMIC DNA]</scope>
    <source>
        <strain evidence="4">417</strain>
        <tissue evidence="4">Liver</tissue>
    </source>
</reference>
<keyword evidence="2" id="KW-0342">GTP-binding</keyword>
<dbReference type="InterPro" id="IPR027417">
    <property type="entry name" value="P-loop_NTPase"/>
</dbReference>
<dbReference type="Gene3D" id="3.40.50.300">
    <property type="entry name" value="P-loop containing nucleotide triphosphate hydrolases"/>
    <property type="match status" value="1"/>
</dbReference>
<dbReference type="InterPro" id="IPR050100">
    <property type="entry name" value="TRAFAC_GTPase_members"/>
</dbReference>
<sequence>MGKEKIHTTTVIHGQADSGKSTPGHLIYKCDMINKQNIQKCEEEAVNMPEFWTNKAESDHVSTIDISLWKPQTNKNYVMDATRQSEFIDNNNNKS</sequence>
<dbReference type="EMBL" id="LZPO01066518">
    <property type="protein sequence ID" value="OBS69988.1"/>
    <property type="molecule type" value="Genomic_DNA"/>
</dbReference>
<protein>
    <recommendedName>
        <fullName evidence="6">Tr-type G domain-containing protein</fullName>
    </recommendedName>
</protein>
<evidence type="ECO:0000256" key="1">
    <source>
        <dbReference type="ARBA" id="ARBA00022741"/>
    </source>
</evidence>
<evidence type="ECO:0000256" key="2">
    <source>
        <dbReference type="ARBA" id="ARBA00023134"/>
    </source>
</evidence>
<dbReference type="AlphaFoldDB" id="A0A1A6GUH8"/>
<keyword evidence="1" id="KW-0547">Nucleotide-binding</keyword>
<evidence type="ECO:0000313" key="4">
    <source>
        <dbReference type="EMBL" id="OBS69988.1"/>
    </source>
</evidence>
<dbReference type="PANTHER" id="PTHR23115">
    <property type="entry name" value="TRANSLATION FACTOR"/>
    <property type="match status" value="1"/>
</dbReference>
<dbReference type="OrthoDB" id="342024at2759"/>
<dbReference type="Proteomes" id="UP000092124">
    <property type="component" value="Unassembled WGS sequence"/>
</dbReference>
<evidence type="ECO:0000313" key="5">
    <source>
        <dbReference type="Proteomes" id="UP000092124"/>
    </source>
</evidence>
<gene>
    <name evidence="4" type="ORF">A6R68_01470</name>
</gene>
<dbReference type="STRING" id="56216.A0A1A6GUH8"/>
<evidence type="ECO:0000256" key="3">
    <source>
        <dbReference type="SAM" id="MobiDB-lite"/>
    </source>
</evidence>
<proteinExistence type="predicted"/>
<evidence type="ECO:0008006" key="6">
    <source>
        <dbReference type="Google" id="ProtNLM"/>
    </source>
</evidence>